<proteinExistence type="inferred from homology"/>
<dbReference type="GeneID" id="17305168"/>
<gene>
    <name evidence="6" type="ORF">GUITHDRAFT_157511</name>
</gene>
<dbReference type="SUPFAM" id="SSF55068">
    <property type="entry name" value="Peptide methionine sulfoxide reductase"/>
    <property type="match status" value="1"/>
</dbReference>
<keyword evidence="8" id="KW-1185">Reference proteome</keyword>
<evidence type="ECO:0000259" key="5">
    <source>
        <dbReference type="Pfam" id="PF01625"/>
    </source>
</evidence>
<dbReference type="EnsemblProtists" id="EKX48651">
    <property type="protein sequence ID" value="EKX48651"/>
    <property type="gene ID" value="GUITHDRAFT_157511"/>
</dbReference>
<dbReference type="NCBIfam" id="TIGR00401">
    <property type="entry name" value="msrA"/>
    <property type="match status" value="1"/>
</dbReference>
<dbReference type="eggNOG" id="KOG1635">
    <property type="taxonomic scope" value="Eukaryota"/>
</dbReference>
<dbReference type="EMBL" id="JH992985">
    <property type="protein sequence ID" value="EKX48651.1"/>
    <property type="molecule type" value="Genomic_DNA"/>
</dbReference>
<protein>
    <recommendedName>
        <fullName evidence="2">peptide-methionine (S)-S-oxide reductase</fullName>
        <ecNumber evidence="2">1.8.4.11</ecNumber>
    </recommendedName>
    <alternativeName>
        <fullName evidence="4">Peptide-methionine (S)-S-oxide reductase</fullName>
    </alternativeName>
</protein>
<dbReference type="PANTHER" id="PTHR43774">
    <property type="entry name" value="PEPTIDE METHIONINE SULFOXIDE REDUCTASE"/>
    <property type="match status" value="1"/>
</dbReference>
<dbReference type="STRING" id="905079.L1JJH2"/>
<feature type="domain" description="Peptide methionine sulphoxide reductase MsrA" evidence="5">
    <location>
        <begin position="3"/>
        <end position="162"/>
    </location>
</feature>
<keyword evidence="3" id="KW-0560">Oxidoreductase</keyword>
<dbReference type="InterPro" id="IPR002569">
    <property type="entry name" value="Met_Sox_Rdtase_MsrA_dom"/>
</dbReference>
<evidence type="ECO:0000256" key="2">
    <source>
        <dbReference type="ARBA" id="ARBA00012502"/>
    </source>
</evidence>
<dbReference type="EC" id="1.8.4.11" evidence="2"/>
<dbReference type="AlphaFoldDB" id="L1JJH2"/>
<dbReference type="RefSeq" id="XP_005835631.1">
    <property type="nucleotide sequence ID" value="XM_005835574.1"/>
</dbReference>
<reference evidence="8" key="2">
    <citation type="submission" date="2012-11" db="EMBL/GenBank/DDBJ databases">
        <authorList>
            <person name="Kuo A."/>
            <person name="Curtis B.A."/>
            <person name="Tanifuji G."/>
            <person name="Burki F."/>
            <person name="Gruber A."/>
            <person name="Irimia M."/>
            <person name="Maruyama S."/>
            <person name="Arias M.C."/>
            <person name="Ball S.G."/>
            <person name="Gile G.H."/>
            <person name="Hirakawa Y."/>
            <person name="Hopkins J.F."/>
            <person name="Rensing S.A."/>
            <person name="Schmutz J."/>
            <person name="Symeonidi A."/>
            <person name="Elias M."/>
            <person name="Eveleigh R.J."/>
            <person name="Herman E.K."/>
            <person name="Klute M.J."/>
            <person name="Nakayama T."/>
            <person name="Obornik M."/>
            <person name="Reyes-Prieto A."/>
            <person name="Armbrust E.V."/>
            <person name="Aves S.J."/>
            <person name="Beiko R.G."/>
            <person name="Coutinho P."/>
            <person name="Dacks J.B."/>
            <person name="Durnford D.G."/>
            <person name="Fast N.M."/>
            <person name="Green B.R."/>
            <person name="Grisdale C."/>
            <person name="Hempe F."/>
            <person name="Henrissat B."/>
            <person name="Hoppner M.P."/>
            <person name="Ishida K.-I."/>
            <person name="Kim E."/>
            <person name="Koreny L."/>
            <person name="Kroth P.G."/>
            <person name="Liu Y."/>
            <person name="Malik S.-B."/>
            <person name="Maier U.G."/>
            <person name="McRose D."/>
            <person name="Mock T."/>
            <person name="Neilson J.A."/>
            <person name="Onodera N.T."/>
            <person name="Poole A.M."/>
            <person name="Pritham E.J."/>
            <person name="Richards T.A."/>
            <person name="Rocap G."/>
            <person name="Roy S.W."/>
            <person name="Sarai C."/>
            <person name="Schaack S."/>
            <person name="Shirato S."/>
            <person name="Slamovits C.H."/>
            <person name="Spencer D.F."/>
            <person name="Suzuki S."/>
            <person name="Worden A.Z."/>
            <person name="Zauner S."/>
            <person name="Barry K."/>
            <person name="Bell C."/>
            <person name="Bharti A.K."/>
            <person name="Crow J.A."/>
            <person name="Grimwood J."/>
            <person name="Kramer R."/>
            <person name="Lindquist E."/>
            <person name="Lucas S."/>
            <person name="Salamov A."/>
            <person name="McFadden G.I."/>
            <person name="Lane C.E."/>
            <person name="Keeling P.J."/>
            <person name="Gray M.W."/>
            <person name="Grigoriev I.V."/>
            <person name="Archibald J.M."/>
        </authorList>
    </citation>
    <scope>NUCLEOTIDE SEQUENCE</scope>
    <source>
        <strain evidence="8">CCMP2712</strain>
    </source>
</reference>
<organism evidence="6">
    <name type="scientific">Guillardia theta (strain CCMP2712)</name>
    <name type="common">Cryptophyte</name>
    <dbReference type="NCBI Taxonomy" id="905079"/>
    <lineage>
        <taxon>Eukaryota</taxon>
        <taxon>Cryptophyceae</taxon>
        <taxon>Pyrenomonadales</taxon>
        <taxon>Geminigeraceae</taxon>
        <taxon>Guillardia</taxon>
    </lineage>
</organism>
<sequence>MFATVGGGCFWCTEAVFLRAKGVIRVRSGYAGGKTKNPSYRQVVSGKTGHAEVVRIEYDPTMISLRDIFDLHLLSHDPTQKDRQGADIGSQYRSIIFYETEEERNVALEAIQQAQNKFNSQKLFGIFPRRAEIMTEVKKLDEFFEAETYHQDYYNKNPNQPYSIINIVPKLQSFEVRQALGRLESRDGM</sequence>
<accession>L1JJH2</accession>
<dbReference type="InterPro" id="IPR036509">
    <property type="entry name" value="Met_Sox_Rdtase_MsrA_sf"/>
</dbReference>
<name>L1JJH2_GUITC</name>
<reference evidence="6 8" key="1">
    <citation type="journal article" date="2012" name="Nature">
        <title>Algal genomes reveal evolutionary mosaicism and the fate of nucleomorphs.</title>
        <authorList>
            <consortium name="DOE Joint Genome Institute"/>
            <person name="Curtis B.A."/>
            <person name="Tanifuji G."/>
            <person name="Burki F."/>
            <person name="Gruber A."/>
            <person name="Irimia M."/>
            <person name="Maruyama S."/>
            <person name="Arias M.C."/>
            <person name="Ball S.G."/>
            <person name="Gile G.H."/>
            <person name="Hirakawa Y."/>
            <person name="Hopkins J.F."/>
            <person name="Kuo A."/>
            <person name="Rensing S.A."/>
            <person name="Schmutz J."/>
            <person name="Symeonidi A."/>
            <person name="Elias M."/>
            <person name="Eveleigh R.J."/>
            <person name="Herman E.K."/>
            <person name="Klute M.J."/>
            <person name="Nakayama T."/>
            <person name="Obornik M."/>
            <person name="Reyes-Prieto A."/>
            <person name="Armbrust E.V."/>
            <person name="Aves S.J."/>
            <person name="Beiko R.G."/>
            <person name="Coutinho P."/>
            <person name="Dacks J.B."/>
            <person name="Durnford D.G."/>
            <person name="Fast N.M."/>
            <person name="Green B.R."/>
            <person name="Grisdale C.J."/>
            <person name="Hempel F."/>
            <person name="Henrissat B."/>
            <person name="Hoppner M.P."/>
            <person name="Ishida K."/>
            <person name="Kim E."/>
            <person name="Koreny L."/>
            <person name="Kroth P.G."/>
            <person name="Liu Y."/>
            <person name="Malik S.B."/>
            <person name="Maier U.G."/>
            <person name="McRose D."/>
            <person name="Mock T."/>
            <person name="Neilson J.A."/>
            <person name="Onodera N.T."/>
            <person name="Poole A.M."/>
            <person name="Pritham E.J."/>
            <person name="Richards T.A."/>
            <person name="Rocap G."/>
            <person name="Roy S.W."/>
            <person name="Sarai C."/>
            <person name="Schaack S."/>
            <person name="Shirato S."/>
            <person name="Slamovits C.H."/>
            <person name="Spencer D.F."/>
            <person name="Suzuki S."/>
            <person name="Worden A.Z."/>
            <person name="Zauner S."/>
            <person name="Barry K."/>
            <person name="Bell C."/>
            <person name="Bharti A.K."/>
            <person name="Crow J.A."/>
            <person name="Grimwood J."/>
            <person name="Kramer R."/>
            <person name="Lindquist E."/>
            <person name="Lucas S."/>
            <person name="Salamov A."/>
            <person name="McFadden G.I."/>
            <person name="Lane C.E."/>
            <person name="Keeling P.J."/>
            <person name="Gray M.W."/>
            <person name="Grigoriev I.V."/>
            <person name="Archibald J.M."/>
        </authorList>
    </citation>
    <scope>NUCLEOTIDE SEQUENCE</scope>
    <source>
        <strain evidence="6 8">CCMP2712</strain>
    </source>
</reference>
<reference evidence="7" key="3">
    <citation type="submission" date="2015-06" db="UniProtKB">
        <authorList>
            <consortium name="EnsemblProtists"/>
        </authorList>
    </citation>
    <scope>IDENTIFICATION</scope>
</reference>
<evidence type="ECO:0000256" key="3">
    <source>
        <dbReference type="ARBA" id="ARBA00023002"/>
    </source>
</evidence>
<dbReference type="Pfam" id="PF01625">
    <property type="entry name" value="PMSR"/>
    <property type="match status" value="1"/>
</dbReference>
<dbReference type="HAMAP" id="MF_01401">
    <property type="entry name" value="MsrA"/>
    <property type="match status" value="1"/>
</dbReference>
<dbReference type="PaxDb" id="55529-EKX48651"/>
<dbReference type="OMA" id="FWCLEHD"/>
<dbReference type="GO" id="GO:0008113">
    <property type="term" value="F:peptide-methionine (S)-S-oxide reductase activity"/>
    <property type="evidence" value="ECO:0007669"/>
    <property type="project" value="UniProtKB-EC"/>
</dbReference>
<evidence type="ECO:0000256" key="1">
    <source>
        <dbReference type="ARBA" id="ARBA00005591"/>
    </source>
</evidence>
<dbReference type="HOGENOM" id="CLU_031040_10_0_1"/>
<dbReference type="PANTHER" id="PTHR43774:SF1">
    <property type="entry name" value="PEPTIDE METHIONINE SULFOXIDE REDUCTASE MSRA 2"/>
    <property type="match status" value="1"/>
</dbReference>
<dbReference type="KEGG" id="gtt:GUITHDRAFT_157511"/>
<evidence type="ECO:0000256" key="4">
    <source>
        <dbReference type="ARBA" id="ARBA00030643"/>
    </source>
</evidence>
<dbReference type="Proteomes" id="UP000011087">
    <property type="component" value="Unassembled WGS sequence"/>
</dbReference>
<dbReference type="Gene3D" id="3.30.1060.10">
    <property type="entry name" value="Peptide methionine sulphoxide reductase MsrA"/>
    <property type="match status" value="1"/>
</dbReference>
<dbReference type="OrthoDB" id="77405at2759"/>
<evidence type="ECO:0000313" key="7">
    <source>
        <dbReference type="EnsemblProtists" id="EKX48651"/>
    </source>
</evidence>
<evidence type="ECO:0000313" key="6">
    <source>
        <dbReference type="EMBL" id="EKX48651.1"/>
    </source>
</evidence>
<evidence type="ECO:0000313" key="8">
    <source>
        <dbReference type="Proteomes" id="UP000011087"/>
    </source>
</evidence>
<comment type="similarity">
    <text evidence="1">Belongs to the MsrA Met sulfoxide reductase family.</text>
</comment>